<evidence type="ECO:0000313" key="1">
    <source>
        <dbReference type="EMBL" id="ABY90396.1"/>
    </source>
</evidence>
<dbReference type="EMBL" id="EU399241">
    <property type="protein sequence ID" value="ABY90396.1"/>
    <property type="molecule type" value="Genomic_DNA"/>
</dbReference>
<evidence type="ECO:0000313" key="2">
    <source>
        <dbReference type="Proteomes" id="UP000001179"/>
    </source>
</evidence>
<accession>B0ZSH6</accession>
<dbReference type="GeneID" id="5912368"/>
<sequence>MVCSSAGGDACHGQQTEDAPMIIHTVTSYAFQTHVVRDTDGEIMIGIDGPRGPILVEIHSADESTIERLLTHGDEEDLSDMCSATIHDFYTQIGRCFPGDTFSHFADAPGEIGELVTRPRTAKEIQQARESIAYRDLIEGGLSEQEIQALIV</sequence>
<protein>
    <submittedName>
        <fullName evidence="1">Uncharacterized protein</fullName>
    </submittedName>
</protein>
<dbReference type="KEGG" id="vg:5912368"/>
<keyword evidence="2" id="KW-1185">Reference proteome</keyword>
<dbReference type="RefSeq" id="YP_001686764.1">
    <property type="nucleotide sequence ID" value="NC_010342.1"/>
</dbReference>
<reference evidence="1 2" key="1">
    <citation type="journal article" date="2008" name="J. Virol.">
        <title>The temperate marine phage PhiHAP-1 of Halomonas aquamarina possesses a linear plasmid-like prophage genome.</title>
        <authorList>
            <person name="Mobberley J.M."/>
            <person name="Authement R.N."/>
            <person name="Segall A.M."/>
            <person name="Paul J.H."/>
        </authorList>
    </citation>
    <scope>NUCLEOTIDE SEQUENCE</scope>
</reference>
<gene>
    <name evidence="1" type="ORF">HAPgp28</name>
</gene>
<organism evidence="1 2">
    <name type="scientific">Halomonas phage phiHAP-1 (isolate -/Gulf of Mexico/-/2001)</name>
    <name type="common">Bacteriophage phiHAP-1</name>
    <dbReference type="NCBI Taxonomy" id="1283337"/>
    <lineage>
        <taxon>Viruses</taxon>
        <taxon>Duplodnaviria</taxon>
        <taxon>Heunggongvirae</taxon>
        <taxon>Uroviricota</taxon>
        <taxon>Caudoviricetes</taxon>
        <taxon>Hapunavirus</taxon>
        <taxon>Hapunavirus HAP1</taxon>
    </lineage>
</organism>
<name>B0ZSH6_BPHA1</name>
<dbReference type="Proteomes" id="UP000001179">
    <property type="component" value="Segment"/>
</dbReference>
<organismHost>
    <name type="scientific">Vreelandella aquamarina</name>
    <dbReference type="NCBI Taxonomy" id="77097"/>
</organismHost>
<proteinExistence type="predicted"/>